<dbReference type="InterPro" id="IPR006840">
    <property type="entry name" value="ChaC"/>
</dbReference>
<dbReference type="HOGENOM" id="CLU_070703_1_1_5"/>
<evidence type="ECO:0000313" key="3">
    <source>
        <dbReference type="EMBL" id="BAE53254.1"/>
    </source>
</evidence>
<dbReference type="EC" id="4.3.2.7" evidence="1"/>
<dbReference type="SUPFAM" id="SSF110857">
    <property type="entry name" value="Gamma-glutamyl cyclotransferase-like"/>
    <property type="match status" value="1"/>
</dbReference>
<dbReference type="GO" id="GO:0005737">
    <property type="term" value="C:cytoplasm"/>
    <property type="evidence" value="ECO:0007669"/>
    <property type="project" value="TreeGrafter"/>
</dbReference>
<accession>Q2VYS1</accession>
<name>Q2VYS1_PARM1</name>
<evidence type="ECO:0000256" key="2">
    <source>
        <dbReference type="ARBA" id="ARBA00023239"/>
    </source>
</evidence>
<reference evidence="3 4" key="1">
    <citation type="journal article" date="2005" name="DNA Res.">
        <title>Complete genome sequence of the facultative anaerobic magnetotactic bacterium Magnetospirillum sp. strain AMB-1.</title>
        <authorList>
            <person name="Matsunaga T."/>
            <person name="Okamura Y."/>
            <person name="Fukuda Y."/>
            <person name="Wahyudi A.T."/>
            <person name="Murase Y."/>
            <person name="Takeyama H."/>
        </authorList>
    </citation>
    <scope>NUCLEOTIDE SEQUENCE [LARGE SCALE GENOMIC DNA]</scope>
    <source>
        <strain evidence="4">ATCC 700264 / AMB-1</strain>
    </source>
</reference>
<dbReference type="GO" id="GO:0006751">
    <property type="term" value="P:glutathione catabolic process"/>
    <property type="evidence" value="ECO:0007669"/>
    <property type="project" value="InterPro"/>
</dbReference>
<dbReference type="AlphaFoldDB" id="Q2VYS1"/>
<dbReference type="CDD" id="cd06661">
    <property type="entry name" value="GGCT_like"/>
    <property type="match status" value="1"/>
</dbReference>
<dbReference type="InterPro" id="IPR036568">
    <property type="entry name" value="GGCT-like_sf"/>
</dbReference>
<proteinExistence type="predicted"/>
<dbReference type="OrthoDB" id="9795692at2"/>
<dbReference type="PANTHER" id="PTHR12192">
    <property type="entry name" value="CATION TRANSPORT PROTEIN CHAC-RELATED"/>
    <property type="match status" value="1"/>
</dbReference>
<gene>
    <name evidence="3" type="ordered locus">amb4449</name>
</gene>
<dbReference type="PANTHER" id="PTHR12192:SF2">
    <property type="entry name" value="GLUTATHIONE-SPECIFIC GAMMA-GLUTAMYLCYCLOTRANSFERASE 2"/>
    <property type="match status" value="1"/>
</dbReference>
<dbReference type="RefSeq" id="WP_011386794.1">
    <property type="nucleotide sequence ID" value="NC_007626.1"/>
</dbReference>
<keyword evidence="2" id="KW-0456">Lyase</keyword>
<dbReference type="GO" id="GO:0061928">
    <property type="term" value="F:glutathione specific gamma-glutamylcyclotransferase activity"/>
    <property type="evidence" value="ECO:0007669"/>
    <property type="project" value="UniProtKB-EC"/>
</dbReference>
<dbReference type="EMBL" id="AP007255">
    <property type="protein sequence ID" value="BAE53254.1"/>
    <property type="molecule type" value="Genomic_DNA"/>
</dbReference>
<organism evidence="3 4">
    <name type="scientific">Paramagnetospirillum magneticum (strain ATCC 700264 / AMB-1)</name>
    <name type="common">Magnetospirillum magneticum</name>
    <dbReference type="NCBI Taxonomy" id="342108"/>
    <lineage>
        <taxon>Bacteria</taxon>
        <taxon>Pseudomonadati</taxon>
        <taxon>Pseudomonadota</taxon>
        <taxon>Alphaproteobacteria</taxon>
        <taxon>Rhodospirillales</taxon>
        <taxon>Magnetospirillaceae</taxon>
        <taxon>Paramagnetospirillum</taxon>
    </lineage>
</organism>
<sequence>MGIATPEPDTTSNPTTGWRQGTDLWVFAYGSLMWNPEFRHEEARTARLSGYHRALCILSHQWRGTPERPGLVMGLDRGGSCRGRAFRVAAPEVPEVMAQIYRREMPTGVYAPRFVPVTLDDGRRVEAWAFIARRDHPQYLAHATPEQRAALVRQGHGHAGPCRDYLANTIAQLEMLGLGGKALRQLLALVDKP</sequence>
<dbReference type="Gene3D" id="3.10.490.10">
    <property type="entry name" value="Gamma-glutamyl cyclotransferase-like"/>
    <property type="match status" value="1"/>
</dbReference>
<dbReference type="Proteomes" id="UP000007058">
    <property type="component" value="Chromosome"/>
</dbReference>
<dbReference type="Pfam" id="PF04752">
    <property type="entry name" value="ChaC"/>
    <property type="match status" value="1"/>
</dbReference>
<dbReference type="InterPro" id="IPR013024">
    <property type="entry name" value="GGCT-like"/>
</dbReference>
<evidence type="ECO:0000256" key="1">
    <source>
        <dbReference type="ARBA" id="ARBA00012344"/>
    </source>
</evidence>
<dbReference type="STRING" id="342108.amb4449"/>
<keyword evidence="4" id="KW-1185">Reference proteome</keyword>
<evidence type="ECO:0000313" key="4">
    <source>
        <dbReference type="Proteomes" id="UP000007058"/>
    </source>
</evidence>
<protein>
    <recommendedName>
        <fullName evidence="1">glutathione-specific gamma-glutamylcyclotransferase</fullName>
        <ecNumber evidence="1">4.3.2.7</ecNumber>
    </recommendedName>
</protein>
<dbReference type="KEGG" id="mag:amb4449"/>